<gene>
    <name evidence="1" type="ORF">METZ01_LOCUS285855</name>
</gene>
<dbReference type="AlphaFoldDB" id="A0A382LDR5"/>
<sequence length="310" mass="33104">MQAVLTLAVLAAVSFFVAPPRAADCEAVGGIEFICGQSGPEDLAAIPDSPWVIASSRAANNGGLRLIDRRDRATTILLRSETPRERLDRATYDSCPGPIVSIEKEQFSSHGLYLQPGEGKQHTLYVVHHGTRESVEVFEVDANVTPPQLTWVGCAVAPDDNLSLNSVVGLPGGGFAATSFRMLDMSFADLQTGAISGAVWEWQSGEGWHEVPGTETAGPNGLEVSEDGAWLYIGGWGRSAFIRVSRGQEPVVRDDVPIGFRIDNLRQGPDGSILATGQAGIGGAQTSNVAVVNPRTLEFEEIIQYDDNDT</sequence>
<feature type="non-terminal residue" evidence="1">
    <location>
        <position position="310"/>
    </location>
</feature>
<dbReference type="InterPro" id="IPR011042">
    <property type="entry name" value="6-blade_b-propeller_TolB-like"/>
</dbReference>
<proteinExistence type="predicted"/>
<organism evidence="1">
    <name type="scientific">marine metagenome</name>
    <dbReference type="NCBI Taxonomy" id="408172"/>
    <lineage>
        <taxon>unclassified sequences</taxon>
        <taxon>metagenomes</taxon>
        <taxon>ecological metagenomes</taxon>
    </lineage>
</organism>
<dbReference type="EMBL" id="UINC01085447">
    <property type="protein sequence ID" value="SVC33001.1"/>
    <property type="molecule type" value="Genomic_DNA"/>
</dbReference>
<evidence type="ECO:0000313" key="1">
    <source>
        <dbReference type="EMBL" id="SVC33001.1"/>
    </source>
</evidence>
<reference evidence="1" key="1">
    <citation type="submission" date="2018-05" db="EMBL/GenBank/DDBJ databases">
        <authorList>
            <person name="Lanie J.A."/>
            <person name="Ng W.-L."/>
            <person name="Kazmierczak K.M."/>
            <person name="Andrzejewski T.M."/>
            <person name="Davidsen T.M."/>
            <person name="Wayne K.J."/>
            <person name="Tettelin H."/>
            <person name="Glass J.I."/>
            <person name="Rusch D."/>
            <person name="Podicherti R."/>
            <person name="Tsui H.-C.T."/>
            <person name="Winkler M.E."/>
        </authorList>
    </citation>
    <scope>NUCLEOTIDE SEQUENCE</scope>
</reference>
<evidence type="ECO:0008006" key="2">
    <source>
        <dbReference type="Google" id="ProtNLM"/>
    </source>
</evidence>
<protein>
    <recommendedName>
        <fullName evidence="2">SMP-30/Gluconolactonase/LRE-like region domain-containing protein</fullName>
    </recommendedName>
</protein>
<dbReference type="Gene3D" id="2.120.10.30">
    <property type="entry name" value="TolB, C-terminal domain"/>
    <property type="match status" value="1"/>
</dbReference>
<name>A0A382LDR5_9ZZZZ</name>
<dbReference type="SUPFAM" id="SSF63829">
    <property type="entry name" value="Calcium-dependent phosphotriesterase"/>
    <property type="match status" value="1"/>
</dbReference>
<accession>A0A382LDR5</accession>